<accession>A0A448NP54</accession>
<reference evidence="4 6" key="2">
    <citation type="submission" date="2018-12" db="EMBL/GenBank/DDBJ databases">
        <authorList>
            <consortium name="Pathogen Informatics"/>
        </authorList>
    </citation>
    <scope>NUCLEOTIDE SEQUENCE [LARGE SCALE GENOMIC DNA]</scope>
    <source>
        <strain evidence="4 6">NCTC13489</strain>
    </source>
</reference>
<dbReference type="Pfam" id="PF18962">
    <property type="entry name" value="Por_Secre_tail"/>
    <property type="match status" value="1"/>
</dbReference>
<organism evidence="4 6">
    <name type="scientific">Kaistella antarctica</name>
    <dbReference type="NCBI Taxonomy" id="266748"/>
    <lineage>
        <taxon>Bacteria</taxon>
        <taxon>Pseudomonadati</taxon>
        <taxon>Bacteroidota</taxon>
        <taxon>Flavobacteriia</taxon>
        <taxon>Flavobacteriales</taxon>
        <taxon>Weeksellaceae</taxon>
        <taxon>Chryseobacterium group</taxon>
        <taxon>Kaistella</taxon>
    </lineage>
</organism>
<dbReference type="STRING" id="266748.HY04_14295"/>
<keyword evidence="1" id="KW-0732">Signal</keyword>
<reference evidence="3 5" key="1">
    <citation type="submission" date="2014-07" db="EMBL/GenBank/DDBJ databases">
        <authorList>
            <person name="Pisani N.G."/>
            <person name="Newman J.D."/>
        </authorList>
    </citation>
    <scope>NUCLEOTIDE SEQUENCE [LARGE SCALE GENOMIC DNA]</scope>
    <source>
        <strain evidence="3 5">LMG 24720</strain>
    </source>
</reference>
<dbReference type="GO" id="GO:0008237">
    <property type="term" value="F:metallopeptidase activity"/>
    <property type="evidence" value="ECO:0007669"/>
    <property type="project" value="InterPro"/>
</dbReference>
<dbReference type="SUPFAM" id="SSF55486">
    <property type="entry name" value="Metalloproteases ('zincins'), catalytic domain"/>
    <property type="match status" value="1"/>
</dbReference>
<evidence type="ECO:0000313" key="5">
    <source>
        <dbReference type="Proteomes" id="UP000028349"/>
    </source>
</evidence>
<dbReference type="NCBIfam" id="TIGR04183">
    <property type="entry name" value="Por_Secre_tail"/>
    <property type="match status" value="1"/>
</dbReference>
<dbReference type="Gene3D" id="3.40.390.10">
    <property type="entry name" value="Collagenase (Catalytic Domain)"/>
    <property type="match status" value="1"/>
</dbReference>
<dbReference type="InterPro" id="IPR024079">
    <property type="entry name" value="MetalloPept_cat_dom_sf"/>
</dbReference>
<evidence type="ECO:0000313" key="6">
    <source>
        <dbReference type="Proteomes" id="UP000270036"/>
    </source>
</evidence>
<evidence type="ECO:0000313" key="3">
    <source>
        <dbReference type="EMBL" id="KEY19558.1"/>
    </source>
</evidence>
<dbReference type="AlphaFoldDB" id="A0A448NP54"/>
<dbReference type="KEGG" id="cant:NCTC13489_00720"/>
<evidence type="ECO:0000313" key="4">
    <source>
        <dbReference type="EMBL" id="VEH97133.1"/>
    </source>
</evidence>
<name>A0A448NP54_9FLAO</name>
<protein>
    <submittedName>
        <fullName evidence="4">Por secretion system C-terminal sorting domain</fullName>
    </submittedName>
</protein>
<dbReference type="EMBL" id="JPEP01000002">
    <property type="protein sequence ID" value="KEY19558.1"/>
    <property type="molecule type" value="Genomic_DNA"/>
</dbReference>
<feature type="domain" description="Secretion system C-terminal sorting" evidence="2">
    <location>
        <begin position="931"/>
        <end position="997"/>
    </location>
</feature>
<dbReference type="Proteomes" id="UP000270036">
    <property type="component" value="Chromosome"/>
</dbReference>
<keyword evidence="5" id="KW-1185">Reference proteome</keyword>
<dbReference type="InterPro" id="IPR026444">
    <property type="entry name" value="Secre_tail"/>
</dbReference>
<dbReference type="EMBL" id="LR134441">
    <property type="protein sequence ID" value="VEH97133.1"/>
    <property type="molecule type" value="Genomic_DNA"/>
</dbReference>
<dbReference type="OrthoDB" id="9792152at2"/>
<dbReference type="RefSeq" id="WP_034720780.1">
    <property type="nucleotide sequence ID" value="NZ_FOIX01000003.1"/>
</dbReference>
<dbReference type="Pfam" id="PF13582">
    <property type="entry name" value="Reprolysin_3"/>
    <property type="match status" value="1"/>
</dbReference>
<evidence type="ECO:0000256" key="1">
    <source>
        <dbReference type="ARBA" id="ARBA00022729"/>
    </source>
</evidence>
<dbReference type="Gene3D" id="2.60.40.10">
    <property type="entry name" value="Immunoglobulins"/>
    <property type="match status" value="1"/>
</dbReference>
<dbReference type="InterPro" id="IPR013783">
    <property type="entry name" value="Ig-like_fold"/>
</dbReference>
<evidence type="ECO:0000259" key="2">
    <source>
        <dbReference type="Pfam" id="PF18962"/>
    </source>
</evidence>
<sequence length="999" mass="106778">MKKLLLLFILSFGMLYSQQITENEIPGKVYPLTILSLQKAVNNQKSSPKLIKNLNITLPNMNGQKVVYKLIENDLTEQRAAAVTTFNGVSADGKSTLKLSLFEDHIIAILKNSEGYFYVEPYNTSTGNYRVYPAFADFGVNFTCDNAFDSNLMQELNSVRDNLISKGSAPNFPYGNQLRKFRMAIATTGEFTQAFSGDQNIALAEALSMLNLINLIYESEVSMTFNVISKTTDKTLIFTDPNTDPFTVSPSFASAANSQTGFTTMNTNGTLPYALYDIGHTFHIMTGGGAQGQAGSQPCTATAKARAWSQWNITMPKAITANLIVHEMGHQFTAGHTYNAVGGSAGSPTFCTSGWSSTAAVEPGAGTTIMSYGNNCTVPTNQTNTGNNGLSYFNARSLDQITSNLTGPANCFTTQGTGNQLPVANAGSDITIPKNTPFKLNGIGSDPNDTNLSYTWEQADIATANDKGAFGSTIAGAGGYVASNSTANAPLFRSEQSNSSTERYFPKLTYVLNNQNLPPVNDAEVLPAVARTMKFRFTVRDNNALSGGVDSDEMVVTVDNSGPLQVTYPSVTGITIPALSAATITWSVNGTNALKSTVNILLSIDGGNTYPYNLVINTPNDGSQSITMPNVPQTSTARVKIVAAINANAEFYDVSDKDFTISSSCLAYSSFINPTSSVVATVGTAASNLNMVAPGAASNSYTIKNIDYTTATSNNIFAYSDITMTAPQLAVNNYPSVTYSFKVTKTGSYVFTKTGAFLIVTIHSGSPYTLGNFVASNAYNVSGSSYSSSTSTQNMVLQEGVTYYAVICNFSNPANNLTYDIISTGPGSLYNSLTTPAGFNYTFLAISNLDSKIKAVSSTANFTSLPVGTYTVKGISYPTAVNSALFVNQTVAEIATAGTCFAISGNERSLQLTSGLATSENSDQLQGFMIAPNPVDNYLTVVSKQKITSYQILDISGRLIESNVLKNKTINFSRLKTATYLLLLLDEGKVVHQEKIIKK</sequence>
<gene>
    <name evidence="3" type="ORF">HY04_14295</name>
    <name evidence="4" type="ORF">NCTC13489_00720</name>
</gene>
<proteinExistence type="predicted"/>
<dbReference type="Proteomes" id="UP000028349">
    <property type="component" value="Unassembled WGS sequence"/>
</dbReference>